<evidence type="ECO:0000256" key="4">
    <source>
        <dbReference type="ARBA" id="ARBA00010617"/>
    </source>
</evidence>
<dbReference type="PRINTS" id="PR00385">
    <property type="entry name" value="P450"/>
</dbReference>
<dbReference type="GO" id="GO:0005789">
    <property type="term" value="C:endoplasmic reticulum membrane"/>
    <property type="evidence" value="ECO:0007669"/>
    <property type="project" value="UniProtKB-SubCell"/>
</dbReference>
<accession>A0AAN9B9Y6</accession>
<keyword evidence="5 13" id="KW-0349">Heme</keyword>
<protein>
    <recommendedName>
        <fullName evidence="17">Cytochrome P450</fullName>
    </recommendedName>
</protein>
<evidence type="ECO:0000256" key="1">
    <source>
        <dbReference type="ARBA" id="ARBA00001971"/>
    </source>
</evidence>
<comment type="cofactor">
    <cofactor evidence="1 13">
        <name>heme</name>
        <dbReference type="ChEBI" id="CHEBI:30413"/>
    </cofactor>
</comment>
<dbReference type="Proteomes" id="UP001374579">
    <property type="component" value="Unassembled WGS sequence"/>
</dbReference>
<dbReference type="PROSITE" id="PS00086">
    <property type="entry name" value="CYTOCHROME_P450"/>
    <property type="match status" value="1"/>
</dbReference>
<evidence type="ECO:0000256" key="2">
    <source>
        <dbReference type="ARBA" id="ARBA00004174"/>
    </source>
</evidence>
<dbReference type="GO" id="GO:0005506">
    <property type="term" value="F:iron ion binding"/>
    <property type="evidence" value="ECO:0007669"/>
    <property type="project" value="InterPro"/>
</dbReference>
<evidence type="ECO:0000256" key="10">
    <source>
        <dbReference type="ARBA" id="ARBA00023004"/>
    </source>
</evidence>
<proteinExistence type="inferred from homology"/>
<keyword evidence="10 13" id="KW-0408">Iron</keyword>
<dbReference type="GO" id="GO:0016712">
    <property type="term" value="F:oxidoreductase activity, acting on paired donors, with incorporation or reduction of molecular oxygen, reduced flavin or flavoprotein as one donor, and incorporation of one atom of oxygen"/>
    <property type="evidence" value="ECO:0007669"/>
    <property type="project" value="TreeGrafter"/>
</dbReference>
<keyword evidence="11 14" id="KW-0503">Monooxygenase</keyword>
<keyword evidence="9 14" id="KW-0560">Oxidoreductase</keyword>
<dbReference type="AlphaFoldDB" id="A0AAN9B9Y6"/>
<evidence type="ECO:0000313" key="15">
    <source>
        <dbReference type="EMBL" id="KAK7099730.1"/>
    </source>
</evidence>
<dbReference type="SUPFAM" id="SSF48264">
    <property type="entry name" value="Cytochrome P450"/>
    <property type="match status" value="1"/>
</dbReference>
<evidence type="ECO:0000256" key="11">
    <source>
        <dbReference type="ARBA" id="ARBA00023033"/>
    </source>
</evidence>
<evidence type="ECO:0000256" key="12">
    <source>
        <dbReference type="ARBA" id="ARBA00023136"/>
    </source>
</evidence>
<dbReference type="InterPro" id="IPR050182">
    <property type="entry name" value="Cytochrome_P450_fam2"/>
</dbReference>
<keyword evidence="7" id="KW-0256">Endoplasmic reticulum</keyword>
<evidence type="ECO:0000256" key="6">
    <source>
        <dbReference type="ARBA" id="ARBA00022723"/>
    </source>
</evidence>
<dbReference type="PANTHER" id="PTHR24300">
    <property type="entry name" value="CYTOCHROME P450 508A4-RELATED"/>
    <property type="match status" value="1"/>
</dbReference>
<gene>
    <name evidence="15" type="ORF">V1264_022791</name>
</gene>
<keyword evidence="12" id="KW-0472">Membrane</keyword>
<dbReference type="FunFam" id="1.10.630.10:FF:000238">
    <property type="entry name" value="Cytochrome P450 2A6"/>
    <property type="match status" value="1"/>
</dbReference>
<evidence type="ECO:0008006" key="17">
    <source>
        <dbReference type="Google" id="ProtNLM"/>
    </source>
</evidence>
<comment type="similarity">
    <text evidence="4 14">Belongs to the cytochrome P450 family.</text>
</comment>
<evidence type="ECO:0000256" key="3">
    <source>
        <dbReference type="ARBA" id="ARBA00004406"/>
    </source>
</evidence>
<keyword evidence="6 13" id="KW-0479">Metal-binding</keyword>
<dbReference type="InterPro" id="IPR017972">
    <property type="entry name" value="Cyt_P450_CS"/>
</dbReference>
<dbReference type="Pfam" id="PF00067">
    <property type="entry name" value="p450"/>
    <property type="match status" value="1"/>
</dbReference>
<comment type="caution">
    <text evidence="15">The sequence shown here is derived from an EMBL/GenBank/DDBJ whole genome shotgun (WGS) entry which is preliminary data.</text>
</comment>
<keyword evidence="8" id="KW-0492">Microsome</keyword>
<dbReference type="GO" id="GO:0020037">
    <property type="term" value="F:heme binding"/>
    <property type="evidence" value="ECO:0007669"/>
    <property type="project" value="InterPro"/>
</dbReference>
<evidence type="ECO:0000256" key="9">
    <source>
        <dbReference type="ARBA" id="ARBA00023002"/>
    </source>
</evidence>
<evidence type="ECO:0000256" key="5">
    <source>
        <dbReference type="ARBA" id="ARBA00022617"/>
    </source>
</evidence>
<comment type="subcellular location">
    <subcellularLocation>
        <location evidence="3">Endoplasmic reticulum membrane</location>
        <topology evidence="3">Peripheral membrane protein</topology>
    </subcellularLocation>
    <subcellularLocation>
        <location evidence="2">Microsome membrane</location>
        <topology evidence="2">Peripheral membrane protein</topology>
    </subcellularLocation>
</comment>
<name>A0AAN9B9Y6_9CAEN</name>
<evidence type="ECO:0000256" key="14">
    <source>
        <dbReference type="RuleBase" id="RU000461"/>
    </source>
</evidence>
<dbReference type="GO" id="GO:0008395">
    <property type="term" value="F:steroid hydroxylase activity"/>
    <property type="evidence" value="ECO:0007669"/>
    <property type="project" value="TreeGrafter"/>
</dbReference>
<dbReference type="GO" id="GO:0006082">
    <property type="term" value="P:organic acid metabolic process"/>
    <property type="evidence" value="ECO:0007669"/>
    <property type="project" value="TreeGrafter"/>
</dbReference>
<dbReference type="InterPro" id="IPR002401">
    <property type="entry name" value="Cyt_P450_E_grp-I"/>
</dbReference>
<reference evidence="15 16" key="1">
    <citation type="submission" date="2024-02" db="EMBL/GenBank/DDBJ databases">
        <title>Chromosome-scale genome assembly of the rough periwinkle Littorina saxatilis.</title>
        <authorList>
            <person name="De Jode A."/>
            <person name="Faria R."/>
            <person name="Formenti G."/>
            <person name="Sims Y."/>
            <person name="Smith T.P."/>
            <person name="Tracey A."/>
            <person name="Wood J.M.D."/>
            <person name="Zagrodzka Z.B."/>
            <person name="Johannesson K."/>
            <person name="Butlin R.K."/>
            <person name="Leder E.H."/>
        </authorList>
    </citation>
    <scope>NUCLEOTIDE SEQUENCE [LARGE SCALE GENOMIC DNA]</scope>
    <source>
        <strain evidence="15">Snail1</strain>
        <tissue evidence="15">Muscle</tissue>
    </source>
</reference>
<evidence type="ECO:0000313" key="16">
    <source>
        <dbReference type="Proteomes" id="UP001374579"/>
    </source>
</evidence>
<dbReference type="PRINTS" id="PR00463">
    <property type="entry name" value="EP450I"/>
</dbReference>
<dbReference type="GO" id="GO:0006805">
    <property type="term" value="P:xenobiotic metabolic process"/>
    <property type="evidence" value="ECO:0007669"/>
    <property type="project" value="TreeGrafter"/>
</dbReference>
<dbReference type="PANTHER" id="PTHR24300:SF403">
    <property type="entry name" value="CYTOCHROME P450 306A1"/>
    <property type="match status" value="1"/>
</dbReference>
<dbReference type="Gene3D" id="1.10.630.10">
    <property type="entry name" value="Cytochrome P450"/>
    <property type="match status" value="1"/>
</dbReference>
<keyword evidence="16" id="KW-1185">Reference proteome</keyword>
<sequence>MFTSCTSPERDLVKTTGDLFLAGTETTSTTIAWALLFFLHHPEVQDKCYKELCDVIGTGRLPSMQDKPEMTYLEATTMEVLRKGEIAPFAVQHSTPHDVTFQGYVIPQDAVILPNLDSVLLDKETWGDPDNFRPERFIGLDGKIVKPEGFIPFSIGRRVCLGESLARMELFLYLSTLIQRFRFLPPEQETLPPLEGVMGITYCPKSYKIRAIPRE</sequence>
<evidence type="ECO:0000256" key="13">
    <source>
        <dbReference type="PIRSR" id="PIRSR602401-1"/>
    </source>
</evidence>
<dbReference type="InterPro" id="IPR036396">
    <property type="entry name" value="Cyt_P450_sf"/>
</dbReference>
<organism evidence="15 16">
    <name type="scientific">Littorina saxatilis</name>
    <dbReference type="NCBI Taxonomy" id="31220"/>
    <lineage>
        <taxon>Eukaryota</taxon>
        <taxon>Metazoa</taxon>
        <taxon>Spiralia</taxon>
        <taxon>Lophotrochozoa</taxon>
        <taxon>Mollusca</taxon>
        <taxon>Gastropoda</taxon>
        <taxon>Caenogastropoda</taxon>
        <taxon>Littorinimorpha</taxon>
        <taxon>Littorinoidea</taxon>
        <taxon>Littorinidae</taxon>
        <taxon>Littorina</taxon>
    </lineage>
</organism>
<dbReference type="InterPro" id="IPR001128">
    <property type="entry name" value="Cyt_P450"/>
</dbReference>
<dbReference type="EMBL" id="JBAMIC010000011">
    <property type="protein sequence ID" value="KAK7099730.1"/>
    <property type="molecule type" value="Genomic_DNA"/>
</dbReference>
<feature type="binding site" description="axial binding residue" evidence="13">
    <location>
        <position position="160"/>
    </location>
    <ligand>
        <name>heme</name>
        <dbReference type="ChEBI" id="CHEBI:30413"/>
    </ligand>
    <ligandPart>
        <name>Fe</name>
        <dbReference type="ChEBI" id="CHEBI:18248"/>
    </ligandPart>
</feature>
<evidence type="ECO:0000256" key="8">
    <source>
        <dbReference type="ARBA" id="ARBA00022848"/>
    </source>
</evidence>
<evidence type="ECO:0000256" key="7">
    <source>
        <dbReference type="ARBA" id="ARBA00022824"/>
    </source>
</evidence>